<keyword evidence="4 8" id="KW-0028">Amino-acid biosynthesis</keyword>
<evidence type="ECO:0000259" key="9">
    <source>
        <dbReference type="Pfam" id="PF02811"/>
    </source>
</evidence>
<comment type="pathway">
    <text evidence="1 8">Amino-acid biosynthesis; L-histidine biosynthesis; L-histidine from 5-phospho-alpha-D-ribose 1-diphosphate: step 8/9.</text>
</comment>
<protein>
    <recommendedName>
        <fullName evidence="3 8">Histidinol-phosphatase</fullName>
        <shortName evidence="8">HolPase</shortName>
        <ecNumber evidence="3 8">3.1.3.15</ecNumber>
    </recommendedName>
</protein>
<dbReference type="InterPro" id="IPR010140">
    <property type="entry name" value="Histidinol_P_phosphatase_HisJ"/>
</dbReference>
<dbReference type="SUPFAM" id="SSF89550">
    <property type="entry name" value="PHP domain-like"/>
    <property type="match status" value="1"/>
</dbReference>
<dbReference type="EMBL" id="JAAKDE010000023">
    <property type="protein sequence ID" value="MBA2133840.1"/>
    <property type="molecule type" value="Genomic_DNA"/>
</dbReference>
<dbReference type="NCBIfam" id="TIGR01856">
    <property type="entry name" value="hisJ_fam"/>
    <property type="match status" value="1"/>
</dbReference>
<comment type="caution">
    <text evidence="10">The sequence shown here is derived from an EMBL/GenBank/DDBJ whole genome shotgun (WGS) entry which is preliminary data.</text>
</comment>
<dbReference type="Pfam" id="PF02811">
    <property type="entry name" value="PHP"/>
    <property type="match status" value="1"/>
</dbReference>
<dbReference type="RefSeq" id="WP_181340305.1">
    <property type="nucleotide sequence ID" value="NZ_JAAKDE010000023.1"/>
</dbReference>
<dbReference type="PANTHER" id="PTHR21039">
    <property type="entry name" value="HISTIDINOL PHOSPHATASE-RELATED"/>
    <property type="match status" value="1"/>
</dbReference>
<keyword evidence="6 8" id="KW-0368">Histidine biosynthesis</keyword>
<evidence type="ECO:0000313" key="10">
    <source>
        <dbReference type="EMBL" id="MBA2133840.1"/>
    </source>
</evidence>
<comment type="catalytic activity">
    <reaction evidence="7 8">
        <text>L-histidinol phosphate + H2O = L-histidinol + phosphate</text>
        <dbReference type="Rhea" id="RHEA:14465"/>
        <dbReference type="ChEBI" id="CHEBI:15377"/>
        <dbReference type="ChEBI" id="CHEBI:43474"/>
        <dbReference type="ChEBI" id="CHEBI:57699"/>
        <dbReference type="ChEBI" id="CHEBI:57980"/>
        <dbReference type="EC" id="3.1.3.15"/>
    </reaction>
</comment>
<evidence type="ECO:0000256" key="5">
    <source>
        <dbReference type="ARBA" id="ARBA00022801"/>
    </source>
</evidence>
<dbReference type="Gene3D" id="3.20.20.140">
    <property type="entry name" value="Metal-dependent hydrolases"/>
    <property type="match status" value="1"/>
</dbReference>
<feature type="domain" description="PHP" evidence="9">
    <location>
        <begin position="4"/>
        <end position="191"/>
    </location>
</feature>
<gene>
    <name evidence="10" type="ORF">G5B42_09885</name>
</gene>
<dbReference type="EC" id="3.1.3.15" evidence="3 8"/>
<sequence>MRQDYHTHTYRCKHADADVVDYAAVAVQKGLGVLGVTDHTPLPFLPDTRWSMIRMDLSELDSYDQAVEKARVTYPELTILKGMECEYSPEYSSFYREELLGKRKFDYLIAGNHFVPYNGSWVGVHSYLKSKEALLAYADHMVETIASGLFAFIAHPDLFGNSYEFWDEHAIECAKRILEAAAAYKVPLEVNAYGLRKPMLKTTAGLRPPYPLSPFWELAAGYKGITVVANSDAHQPKDVGETAAVERLIDQYGLRRADLSSLANRTHHRAPVARCAGE</sequence>
<keyword evidence="5 8" id="KW-0378">Hydrolase</keyword>
<dbReference type="GO" id="GO:0005737">
    <property type="term" value="C:cytoplasm"/>
    <property type="evidence" value="ECO:0007669"/>
    <property type="project" value="TreeGrafter"/>
</dbReference>
<dbReference type="GO" id="GO:0000105">
    <property type="term" value="P:L-histidine biosynthetic process"/>
    <property type="evidence" value="ECO:0007669"/>
    <property type="project" value="UniProtKB-UniRule"/>
</dbReference>
<reference evidence="10" key="1">
    <citation type="submission" date="2020-06" db="EMBL/GenBank/DDBJ databases">
        <title>Novel chitinolytic bacterium.</title>
        <authorList>
            <person name="Ungkulpasvich U."/>
            <person name="Kosugi A."/>
            <person name="Uke A."/>
        </authorList>
    </citation>
    <scope>NUCLEOTIDE SEQUENCE</scope>
    <source>
        <strain evidence="10">UUS1-1</strain>
    </source>
</reference>
<evidence type="ECO:0000256" key="7">
    <source>
        <dbReference type="ARBA" id="ARBA00049158"/>
    </source>
</evidence>
<comment type="similarity">
    <text evidence="2 8">Belongs to the PHP hydrolase family. HisK subfamily.</text>
</comment>
<name>A0A8J6I157_9FIRM</name>
<evidence type="ECO:0000256" key="1">
    <source>
        <dbReference type="ARBA" id="ARBA00004970"/>
    </source>
</evidence>
<dbReference type="InterPro" id="IPR004013">
    <property type="entry name" value="PHP_dom"/>
</dbReference>
<accession>A0A8J6I157</accession>
<evidence type="ECO:0000313" key="11">
    <source>
        <dbReference type="Proteomes" id="UP000657177"/>
    </source>
</evidence>
<dbReference type="InterPro" id="IPR016195">
    <property type="entry name" value="Pol/histidinol_Pase-like"/>
</dbReference>
<dbReference type="AlphaFoldDB" id="A0A8J6I157"/>
<dbReference type="Proteomes" id="UP000657177">
    <property type="component" value="Unassembled WGS sequence"/>
</dbReference>
<keyword evidence="11" id="KW-1185">Reference proteome</keyword>
<dbReference type="CDD" id="cd12110">
    <property type="entry name" value="PHP_HisPPase_Hisj_like"/>
    <property type="match status" value="1"/>
</dbReference>
<proteinExistence type="inferred from homology"/>
<evidence type="ECO:0000256" key="6">
    <source>
        <dbReference type="ARBA" id="ARBA00023102"/>
    </source>
</evidence>
<evidence type="ECO:0000256" key="2">
    <source>
        <dbReference type="ARBA" id="ARBA00009152"/>
    </source>
</evidence>
<dbReference type="PANTHER" id="PTHR21039:SF0">
    <property type="entry name" value="HISTIDINOL-PHOSPHATASE"/>
    <property type="match status" value="1"/>
</dbReference>
<dbReference type="UniPathway" id="UPA00031">
    <property type="reaction ID" value="UER00013"/>
</dbReference>
<organism evidence="10 11">
    <name type="scientific">Capillibacterium thermochitinicola</name>
    <dbReference type="NCBI Taxonomy" id="2699427"/>
    <lineage>
        <taxon>Bacteria</taxon>
        <taxon>Bacillati</taxon>
        <taxon>Bacillota</taxon>
        <taxon>Capillibacterium</taxon>
    </lineage>
</organism>
<evidence type="ECO:0000256" key="3">
    <source>
        <dbReference type="ARBA" id="ARBA00013085"/>
    </source>
</evidence>
<dbReference type="GO" id="GO:0004401">
    <property type="term" value="F:histidinol-phosphatase activity"/>
    <property type="evidence" value="ECO:0007669"/>
    <property type="project" value="UniProtKB-UniRule"/>
</dbReference>
<evidence type="ECO:0000256" key="4">
    <source>
        <dbReference type="ARBA" id="ARBA00022605"/>
    </source>
</evidence>
<evidence type="ECO:0000256" key="8">
    <source>
        <dbReference type="RuleBase" id="RU366003"/>
    </source>
</evidence>